<dbReference type="InterPro" id="IPR052030">
    <property type="entry name" value="Peptidase_M20/M20A_hydrolases"/>
</dbReference>
<dbReference type="InterPro" id="IPR017144">
    <property type="entry name" value="Xaa-Arg_dipeptidase"/>
</dbReference>
<evidence type="ECO:0000313" key="5">
    <source>
        <dbReference type="Proteomes" id="UP000319663"/>
    </source>
</evidence>
<dbReference type="PANTHER" id="PTHR30575:SF8">
    <property type="entry name" value="PEPTIDASE M20 DOMAIN-CONTAINING PROTEIN 2"/>
    <property type="match status" value="1"/>
</dbReference>
<evidence type="ECO:0000259" key="3">
    <source>
        <dbReference type="Pfam" id="PF07687"/>
    </source>
</evidence>
<proteinExistence type="inferred from homology"/>
<dbReference type="InterPro" id="IPR002933">
    <property type="entry name" value="Peptidase_M20"/>
</dbReference>
<dbReference type="PIRSF" id="PIRSF037226">
    <property type="entry name" value="Amidohydrolase_ACY1L2_prd"/>
    <property type="match status" value="1"/>
</dbReference>
<dbReference type="Pfam" id="PF07687">
    <property type="entry name" value="M20_dimer"/>
    <property type="match status" value="1"/>
</dbReference>
<reference evidence="4 5" key="1">
    <citation type="submission" date="2019-06" db="EMBL/GenBank/DDBJ databases">
        <title>Wine fermentation using esterase from Monascus purpureus.</title>
        <authorList>
            <person name="Geng C."/>
            <person name="Zhang Y."/>
        </authorList>
    </citation>
    <scope>NUCLEOTIDE SEQUENCE [LARGE SCALE GENOMIC DNA]</scope>
    <source>
        <strain evidence="4">HQ1</strain>
    </source>
</reference>
<dbReference type="Pfam" id="PF01546">
    <property type="entry name" value="Peptidase_M20"/>
    <property type="match status" value="1"/>
</dbReference>
<dbReference type="InterPro" id="IPR011650">
    <property type="entry name" value="Peptidase_M20_dimer"/>
</dbReference>
<dbReference type="InterPro" id="IPR036264">
    <property type="entry name" value="Bact_exopeptidase_dim_dom"/>
</dbReference>
<dbReference type="Proteomes" id="UP000319663">
    <property type="component" value="Unassembled WGS sequence"/>
</dbReference>
<dbReference type="SUPFAM" id="SSF53187">
    <property type="entry name" value="Zn-dependent exopeptidases"/>
    <property type="match status" value="1"/>
</dbReference>
<dbReference type="AlphaFoldDB" id="A0A507R019"/>
<evidence type="ECO:0000256" key="1">
    <source>
        <dbReference type="ARBA" id="ARBA00006247"/>
    </source>
</evidence>
<evidence type="ECO:0000256" key="2">
    <source>
        <dbReference type="PIRNR" id="PIRNR037226"/>
    </source>
</evidence>
<comment type="similarity">
    <text evidence="1 2">Belongs to the peptidase M20A family.</text>
</comment>
<dbReference type="NCBIfam" id="TIGR01891">
    <property type="entry name" value="amidohydrolases"/>
    <property type="match status" value="1"/>
</dbReference>
<sequence>MTTDPNPSSVVGEIKAEVDAIVERLSQKLRDLNRTIWENPEIGKHEFNAHNTICSFMEELGYTVTRSAYGIPTAFEVLSGSGGRLVNFNAEYDSLPGIGHACGHNLITTSSVTAFLSLSMTLKRLRMPGRVQLLGTPDEEGDGGKVKLLERGAYKNVDVSLMAHPFEGTDSGDGHFYPDGIAGFRMVARERIAAEFIGKAAHAGSNPWDGVNALDAAVAAYNNLALLRQQIQANERIHNVFVQADKTVNIIPAYVKCAYQVRSPRLSGLKVLVEKVTNCIKAAGLATGCEVKIQRQVPDSCYADIVINDTLCDLYKSHIANYGHEVQRIIPVVKVGSTDQGNVSHQVPAIHAMFVIPTENKAGPHSKGFEAGAGTDIAHERALVVGKTLAQVGYDVLTKDKIYEAVKADWLRNKASY</sequence>
<dbReference type="FunFam" id="3.30.70.360:FF:000004">
    <property type="entry name" value="Peptidase M20 domain-containing protein 2"/>
    <property type="match status" value="1"/>
</dbReference>
<dbReference type="Gene3D" id="3.30.70.360">
    <property type="match status" value="1"/>
</dbReference>
<dbReference type="CDD" id="cd05672">
    <property type="entry name" value="M20_ACY1L2-like"/>
    <property type="match status" value="1"/>
</dbReference>
<evidence type="ECO:0000313" key="4">
    <source>
        <dbReference type="EMBL" id="TQB75685.1"/>
    </source>
</evidence>
<feature type="domain" description="Peptidase M20 dimerisation" evidence="3">
    <location>
        <begin position="195"/>
        <end position="284"/>
    </location>
</feature>
<keyword evidence="5" id="KW-1185">Reference proteome</keyword>
<dbReference type="Gene3D" id="3.40.630.10">
    <property type="entry name" value="Zn peptidases"/>
    <property type="match status" value="1"/>
</dbReference>
<name>A0A507R019_MONPU</name>
<gene>
    <name evidence="4" type="ORF">MPDQ_002304</name>
</gene>
<dbReference type="InterPro" id="IPR017439">
    <property type="entry name" value="Amidohydrolase"/>
</dbReference>
<dbReference type="PANTHER" id="PTHR30575">
    <property type="entry name" value="PEPTIDASE M20"/>
    <property type="match status" value="1"/>
</dbReference>
<dbReference type="SUPFAM" id="SSF55031">
    <property type="entry name" value="Bacterial exopeptidase dimerisation domain"/>
    <property type="match status" value="1"/>
</dbReference>
<comment type="caution">
    <text evidence="4">The sequence shown here is derived from an EMBL/GenBank/DDBJ whole genome shotgun (WGS) entry which is preliminary data.</text>
</comment>
<dbReference type="GO" id="GO:0016805">
    <property type="term" value="F:dipeptidase activity"/>
    <property type="evidence" value="ECO:0007669"/>
    <property type="project" value="InterPro"/>
</dbReference>
<accession>A0A507R019</accession>
<protein>
    <recommendedName>
        <fullName evidence="2">Peptidase M20 domain-containing protein 2</fullName>
    </recommendedName>
</protein>
<dbReference type="EMBL" id="VIFY01000017">
    <property type="protein sequence ID" value="TQB75685.1"/>
    <property type="molecule type" value="Genomic_DNA"/>
</dbReference>
<organism evidence="4 5">
    <name type="scientific">Monascus purpureus</name>
    <name type="common">Red mold</name>
    <name type="synonym">Monascus anka</name>
    <dbReference type="NCBI Taxonomy" id="5098"/>
    <lineage>
        <taxon>Eukaryota</taxon>
        <taxon>Fungi</taxon>
        <taxon>Dikarya</taxon>
        <taxon>Ascomycota</taxon>
        <taxon>Pezizomycotina</taxon>
        <taxon>Eurotiomycetes</taxon>
        <taxon>Eurotiomycetidae</taxon>
        <taxon>Eurotiales</taxon>
        <taxon>Aspergillaceae</taxon>
        <taxon>Monascus</taxon>
    </lineage>
</organism>